<dbReference type="InterPro" id="IPR038765">
    <property type="entry name" value="Papain-like_cys_pep_sf"/>
</dbReference>
<evidence type="ECO:0000256" key="1">
    <source>
        <dbReference type="SAM" id="MobiDB-lite"/>
    </source>
</evidence>
<feature type="compositionally biased region" description="Acidic residues" evidence="1">
    <location>
        <begin position="276"/>
        <end position="302"/>
    </location>
</feature>
<keyword evidence="3" id="KW-1185">Reference proteome</keyword>
<evidence type="ECO:0000313" key="3">
    <source>
        <dbReference type="Proteomes" id="UP001523550"/>
    </source>
</evidence>
<dbReference type="Proteomes" id="UP001523550">
    <property type="component" value="Unassembled WGS sequence"/>
</dbReference>
<proteinExistence type="predicted"/>
<reference evidence="2 3" key="1">
    <citation type="submission" date="2022-03" db="EMBL/GenBank/DDBJ databases">
        <title>Genomic Encyclopedia of Type Strains, Phase III (KMG-III): the genomes of soil and plant-associated and newly described type strains.</title>
        <authorList>
            <person name="Whitman W."/>
        </authorList>
    </citation>
    <scope>NUCLEOTIDE SEQUENCE [LARGE SCALE GENOMIC DNA]</scope>
    <source>
        <strain evidence="2 3">BSker1</strain>
    </source>
</reference>
<gene>
    <name evidence="2" type="ORF">J2T60_000820</name>
</gene>
<evidence type="ECO:0008006" key="4">
    <source>
        <dbReference type="Google" id="ProtNLM"/>
    </source>
</evidence>
<evidence type="ECO:0000313" key="2">
    <source>
        <dbReference type="EMBL" id="MCP1726855.1"/>
    </source>
</evidence>
<feature type="region of interest" description="Disordered" evidence="1">
    <location>
        <begin position="274"/>
        <end position="302"/>
    </location>
</feature>
<name>A0ABT1G6C7_9GAMM</name>
<dbReference type="RefSeq" id="WP_253445791.1">
    <property type="nucleotide sequence ID" value="NZ_JALJYF010000001.1"/>
</dbReference>
<comment type="caution">
    <text evidence="2">The sequence shown here is derived from an EMBL/GenBank/DDBJ whole genome shotgun (WGS) entry which is preliminary data.</text>
</comment>
<dbReference type="Gene3D" id="3.90.1720.10">
    <property type="entry name" value="endopeptidase domain like (from Nostoc punctiforme)"/>
    <property type="match status" value="1"/>
</dbReference>
<dbReference type="SUPFAM" id="SSF54001">
    <property type="entry name" value="Cysteine proteinases"/>
    <property type="match status" value="1"/>
</dbReference>
<protein>
    <recommendedName>
        <fullName evidence="4">Permuted papain-like amidase YaeF/Yiix C92 family enzyme</fullName>
    </recommendedName>
</protein>
<organism evidence="2 3">
    <name type="scientific">Natronospira proteinivora</name>
    <dbReference type="NCBI Taxonomy" id="1807133"/>
    <lineage>
        <taxon>Bacteria</taxon>
        <taxon>Pseudomonadati</taxon>
        <taxon>Pseudomonadota</taxon>
        <taxon>Gammaproteobacteria</taxon>
        <taxon>Natronospirales</taxon>
        <taxon>Natronospiraceae</taxon>
        <taxon>Natronospira</taxon>
    </lineage>
</organism>
<sequence length="302" mass="34394">MGIGSGLFKLGVNWLRADVVPPSHLYSNFARLCFEVEPGDVVLVEGRTRVSQVIKTVTQTNWTHSAIYIGRLLDIDDLALREAIQAHYDGDPSEQLIIESLLGEGTVVAPLSKYEGEHLRICRPMGLSSEDQQQVIQYATQQLGVEYDVRQLLDLARFFFPYALLPRRWRSTLFEQKVGEATRHVCSSMMAEAYSAVNFPVLPFIERRPDGSMVLYKRNPRLFTPKDFDYSPYFDVIKFPYLDRGDIAAYRALPWSDSGMVYNDEEDFRQRIAELAEADESETESDDGAEPQDEASEQESSR</sequence>
<dbReference type="InterPro" id="IPR024453">
    <property type="entry name" value="Peptidase_C92"/>
</dbReference>
<dbReference type="Pfam" id="PF05708">
    <property type="entry name" value="Peptidase_C92"/>
    <property type="match status" value="1"/>
</dbReference>
<accession>A0ABT1G6C7</accession>
<dbReference type="EMBL" id="JALJYF010000001">
    <property type="protein sequence ID" value="MCP1726855.1"/>
    <property type="molecule type" value="Genomic_DNA"/>
</dbReference>